<protein>
    <recommendedName>
        <fullName evidence="1">NFACT RNA-binding domain-containing protein</fullName>
    </recommendedName>
</protein>
<accession>A0A6C0ERH9</accession>
<evidence type="ECO:0000259" key="1">
    <source>
        <dbReference type="Pfam" id="PF05670"/>
    </source>
</evidence>
<sequence length="117" mass="13501">MKTEKVIIQSLQKEIVYYIGQNKDENFMIIDMCKSKDYWIHAKNESSCHVVIELPDYKLNKTDIRQIIKAGCLFCKQNTNKLKSQKKVEFIYTTIGNISKTNIAGCVTTKDTKTVIC</sequence>
<feature type="domain" description="NFACT RNA-binding" evidence="1">
    <location>
        <begin position="14"/>
        <end position="105"/>
    </location>
</feature>
<proteinExistence type="predicted"/>
<name>A0A6C0ERH9_9ZZZZ</name>
<dbReference type="InterPro" id="IPR008532">
    <property type="entry name" value="NFACT_RNA-bd"/>
</dbReference>
<dbReference type="EMBL" id="MN738915">
    <property type="protein sequence ID" value="QHT31133.1"/>
    <property type="molecule type" value="Genomic_DNA"/>
</dbReference>
<dbReference type="AlphaFoldDB" id="A0A6C0ERH9"/>
<dbReference type="Pfam" id="PF05670">
    <property type="entry name" value="NFACT-R_1"/>
    <property type="match status" value="1"/>
</dbReference>
<reference evidence="2" key="1">
    <citation type="journal article" date="2020" name="Nature">
        <title>Giant virus diversity and host interactions through global metagenomics.</title>
        <authorList>
            <person name="Schulz F."/>
            <person name="Roux S."/>
            <person name="Paez-Espino D."/>
            <person name="Jungbluth S."/>
            <person name="Walsh D.A."/>
            <person name="Denef V.J."/>
            <person name="McMahon K.D."/>
            <person name="Konstantinidis K.T."/>
            <person name="Eloe-Fadrosh E.A."/>
            <person name="Kyrpides N.C."/>
            <person name="Woyke T."/>
        </authorList>
    </citation>
    <scope>NUCLEOTIDE SEQUENCE</scope>
    <source>
        <strain evidence="2">GVMAG-M-3300009155-2</strain>
    </source>
</reference>
<organism evidence="2">
    <name type="scientific">viral metagenome</name>
    <dbReference type="NCBI Taxonomy" id="1070528"/>
    <lineage>
        <taxon>unclassified sequences</taxon>
        <taxon>metagenomes</taxon>
        <taxon>organismal metagenomes</taxon>
    </lineage>
</organism>
<evidence type="ECO:0000313" key="2">
    <source>
        <dbReference type="EMBL" id="QHT31133.1"/>
    </source>
</evidence>